<protein>
    <submittedName>
        <fullName evidence="6">DENN domain-containing protein 1A</fullName>
    </submittedName>
</protein>
<evidence type="ECO:0000256" key="2">
    <source>
        <dbReference type="ARBA" id="ARBA00022658"/>
    </source>
</evidence>
<reference evidence="6" key="1">
    <citation type="submission" date="2021-05" db="EMBL/GenBank/DDBJ databases">
        <authorList>
            <person name="Alioto T."/>
            <person name="Alioto T."/>
            <person name="Gomez Garrido J."/>
        </authorList>
    </citation>
    <scope>NUCLEOTIDE SEQUENCE</scope>
</reference>
<evidence type="ECO:0000313" key="6">
    <source>
        <dbReference type="EMBL" id="CAG6617564.1"/>
    </source>
</evidence>
<feature type="region of interest" description="Disordered" evidence="4">
    <location>
        <begin position="507"/>
        <end position="527"/>
    </location>
</feature>
<dbReference type="AlphaFoldDB" id="A0A8D8LVS6"/>
<comment type="subcellular location">
    <subcellularLocation>
        <location evidence="1">Cytoplasmic vesicle</location>
        <location evidence="1">Clathrin-coated vesicle</location>
    </subcellularLocation>
</comment>
<accession>A0A8D8LVS6</accession>
<dbReference type="PROSITE" id="PS50211">
    <property type="entry name" value="DENN"/>
    <property type="match status" value="1"/>
</dbReference>
<dbReference type="FunFam" id="3.30.450.200:FF:000003">
    <property type="entry name" value="DENN domain containing 1A"/>
    <property type="match status" value="1"/>
</dbReference>
<feature type="region of interest" description="Disordered" evidence="4">
    <location>
        <begin position="744"/>
        <end position="770"/>
    </location>
</feature>
<dbReference type="GO" id="GO:1901981">
    <property type="term" value="F:phosphatidylinositol phosphate binding"/>
    <property type="evidence" value="ECO:0007669"/>
    <property type="project" value="TreeGrafter"/>
</dbReference>
<dbReference type="SMART" id="SM00800">
    <property type="entry name" value="uDENN"/>
    <property type="match status" value="1"/>
</dbReference>
<dbReference type="Gene3D" id="3.30.450.200">
    <property type="match status" value="1"/>
</dbReference>
<sequence>MGSRLRDNVKHLFECFCEVARPQGEEPAWVLQKFPSTYKDESVLKQVPNFAYPCELKNSSVEYYTFVLTDLDSKWKFGYCRHDPKYETVLVVLSYLPWHESFYKLLQCISEIMNGSASSSVWSFLEKIMQSDVPEYGNNIRVTCKEVEFTCTAPNQFQLPSIPENKNLTEYCAIEPVNMLQIFASMLYERRIAFTSKRLSRLSACVQAANAVIYPMSWQHIFIPVLPHHLTDYLNAPMPYLIGIPEQLLDKVRLSDLGDIVLLNTDTNVLTTQHNDLASLPPDVIATLKRQLRNKTTGDGVSRAFLRALVQLIGGYRDALKFHQGEKITFNKEAFVESRPSAMQPFLRKMLDLQIFQQFIEERLEMLNSGMGFSDEFELEACNYTPSSTIKVKYKEWMHTFSKDGRAFFKNVRSRVRERGKGVYKGLRSRLKEEKTGENKSNSAPSSPTQLRKKDISMPLQSNKYSALDLASSPDLSPLDINLDLMSDLQHVIFKDCSPSHVQKTLSNAAHPLDPPPPLPSKPKTPEQDLIRLDSISSMDGVLPSPSSCAGVENPLYPYFEPSGGNTTPQAPTSSNFKQHVDFFNNLHTSPSFSLKSPPRTKQIKPFSFSDKEQDEASLDFLTSSTNSQQMNGFQSSISESLQYNNSPKVLSTFMSPTPPVLSPRKLSNTTESKPSLPAFSNTMYPYVLPKNTQETSGGSSSNFRPSLPYRPSTLNNGFSSAVQPTSNTSLLNTESKDLLTSLLNNNNNNAPNFSNGSAPNGGAPLSFKPTSSTYASRAAFLHDQLGPAPSIAPKKSVSEWTKFE</sequence>
<evidence type="ECO:0000256" key="3">
    <source>
        <dbReference type="ARBA" id="ARBA00023329"/>
    </source>
</evidence>
<dbReference type="Gene3D" id="3.40.50.11500">
    <property type="match status" value="1"/>
</dbReference>
<keyword evidence="2" id="KW-0344">Guanine-nucleotide releasing factor</keyword>
<dbReference type="PANTHER" id="PTHR13196">
    <property type="entry name" value="DENN DOMAIN-CONTAINING"/>
    <property type="match status" value="1"/>
</dbReference>
<dbReference type="GO" id="GO:0032456">
    <property type="term" value="P:endocytic recycling"/>
    <property type="evidence" value="ECO:0007669"/>
    <property type="project" value="TreeGrafter"/>
</dbReference>
<dbReference type="GO" id="GO:0005829">
    <property type="term" value="C:cytosol"/>
    <property type="evidence" value="ECO:0007669"/>
    <property type="project" value="TreeGrafter"/>
</dbReference>
<feature type="compositionally biased region" description="Polar residues" evidence="4">
    <location>
        <begin position="666"/>
        <end position="676"/>
    </location>
</feature>
<dbReference type="FunFam" id="3.40.50.11500:FF:000001">
    <property type="entry name" value="Putative DENN domain-containing protein 1A"/>
    <property type="match status" value="1"/>
</dbReference>
<feature type="domain" description="UDENN" evidence="5">
    <location>
        <begin position="12"/>
        <end position="370"/>
    </location>
</feature>
<evidence type="ECO:0000259" key="5">
    <source>
        <dbReference type="PROSITE" id="PS50211"/>
    </source>
</evidence>
<dbReference type="GO" id="GO:0006897">
    <property type="term" value="P:endocytosis"/>
    <property type="evidence" value="ECO:0007669"/>
    <property type="project" value="TreeGrafter"/>
</dbReference>
<keyword evidence="3" id="KW-0968">Cytoplasmic vesicle</keyword>
<feature type="region of interest" description="Disordered" evidence="4">
    <location>
        <begin position="655"/>
        <end position="676"/>
    </location>
</feature>
<evidence type="ECO:0000256" key="1">
    <source>
        <dbReference type="ARBA" id="ARBA00004132"/>
    </source>
</evidence>
<feature type="compositionally biased region" description="Pro residues" evidence="4">
    <location>
        <begin position="513"/>
        <end position="523"/>
    </location>
</feature>
<dbReference type="InterPro" id="IPR005112">
    <property type="entry name" value="dDENN_dom"/>
</dbReference>
<dbReference type="GO" id="GO:0005085">
    <property type="term" value="F:guanyl-nucleotide exchange factor activity"/>
    <property type="evidence" value="ECO:0007669"/>
    <property type="project" value="UniProtKB-KW"/>
</dbReference>
<proteinExistence type="predicted"/>
<evidence type="ECO:0000256" key="4">
    <source>
        <dbReference type="SAM" id="MobiDB-lite"/>
    </source>
</evidence>
<dbReference type="InterPro" id="IPR043153">
    <property type="entry name" value="DENN_C"/>
</dbReference>
<organism evidence="6">
    <name type="scientific">Cacopsylla melanoneura</name>
    <dbReference type="NCBI Taxonomy" id="428564"/>
    <lineage>
        <taxon>Eukaryota</taxon>
        <taxon>Metazoa</taxon>
        <taxon>Ecdysozoa</taxon>
        <taxon>Arthropoda</taxon>
        <taxon>Hexapoda</taxon>
        <taxon>Insecta</taxon>
        <taxon>Pterygota</taxon>
        <taxon>Neoptera</taxon>
        <taxon>Paraneoptera</taxon>
        <taxon>Hemiptera</taxon>
        <taxon>Sternorrhyncha</taxon>
        <taxon>Psylloidea</taxon>
        <taxon>Psyllidae</taxon>
        <taxon>Psyllinae</taxon>
        <taxon>Cacopsylla</taxon>
    </lineage>
</organism>
<name>A0A8D8LVS6_9HEMI</name>
<dbReference type="SMART" id="SM00799">
    <property type="entry name" value="DENN"/>
    <property type="match status" value="1"/>
</dbReference>
<dbReference type="Gene3D" id="6.10.140.1000">
    <property type="match status" value="1"/>
</dbReference>
<dbReference type="Pfam" id="PF03456">
    <property type="entry name" value="uDENN"/>
    <property type="match status" value="1"/>
</dbReference>
<dbReference type="EMBL" id="HBUF01039211">
    <property type="protein sequence ID" value="CAG6617564.1"/>
    <property type="molecule type" value="Transcribed_RNA"/>
</dbReference>
<feature type="region of interest" description="Disordered" evidence="4">
    <location>
        <begin position="590"/>
        <end position="612"/>
    </location>
</feature>
<feature type="compositionally biased region" description="Polar residues" evidence="4">
    <location>
        <begin position="439"/>
        <end position="450"/>
    </location>
</feature>
<dbReference type="InterPro" id="IPR001194">
    <property type="entry name" value="cDENN_dom"/>
</dbReference>
<dbReference type="InterPro" id="IPR040032">
    <property type="entry name" value="DENND1A/B/C"/>
</dbReference>
<dbReference type="InterPro" id="IPR037516">
    <property type="entry name" value="Tripartite_DENN"/>
</dbReference>
<feature type="compositionally biased region" description="Low complexity" evidence="4">
    <location>
        <begin position="745"/>
        <end position="761"/>
    </location>
</feature>
<feature type="region of interest" description="Disordered" evidence="4">
    <location>
        <begin position="785"/>
        <end position="805"/>
    </location>
</feature>
<dbReference type="InterPro" id="IPR005113">
    <property type="entry name" value="uDENN_dom"/>
</dbReference>
<dbReference type="Pfam" id="PF02141">
    <property type="entry name" value="DENN"/>
    <property type="match status" value="1"/>
</dbReference>
<dbReference type="PANTHER" id="PTHR13196:SF14">
    <property type="entry name" value="UDENN DOMAIN-CONTAINING PROTEIN"/>
    <property type="match status" value="1"/>
</dbReference>
<dbReference type="GO" id="GO:0030136">
    <property type="term" value="C:clathrin-coated vesicle"/>
    <property type="evidence" value="ECO:0007669"/>
    <property type="project" value="UniProtKB-SubCell"/>
</dbReference>
<feature type="region of interest" description="Disordered" evidence="4">
    <location>
        <begin position="423"/>
        <end position="453"/>
    </location>
</feature>
<dbReference type="Pfam" id="PF03455">
    <property type="entry name" value="dDENN"/>
    <property type="match status" value="1"/>
</dbReference>
<dbReference type="SMART" id="SM00801">
    <property type="entry name" value="dDENN"/>
    <property type="match status" value="1"/>
</dbReference>